<keyword evidence="7 19" id="KW-0547">Nucleotide-binding</keyword>
<evidence type="ECO:0000256" key="7">
    <source>
        <dbReference type="ARBA" id="ARBA00022741"/>
    </source>
</evidence>
<dbReference type="GO" id="GO:0003735">
    <property type="term" value="F:structural constituent of ribosome"/>
    <property type="evidence" value="ECO:0007669"/>
    <property type="project" value="InterPro"/>
</dbReference>
<dbReference type="FunFam" id="3.40.50.300:FF:000076">
    <property type="entry name" value="Replicative DNA helicase"/>
    <property type="match status" value="1"/>
</dbReference>
<dbReference type="GO" id="GO:0006281">
    <property type="term" value="P:DNA repair"/>
    <property type="evidence" value="ECO:0007669"/>
    <property type="project" value="UniProtKB-KW"/>
</dbReference>
<comment type="catalytic activity">
    <reaction evidence="18 19">
        <text>ATP + H2O = ADP + phosphate + H(+)</text>
        <dbReference type="Rhea" id="RHEA:13065"/>
        <dbReference type="ChEBI" id="CHEBI:15377"/>
        <dbReference type="ChEBI" id="CHEBI:15378"/>
        <dbReference type="ChEBI" id="CHEBI:30616"/>
        <dbReference type="ChEBI" id="CHEBI:43474"/>
        <dbReference type="ChEBI" id="CHEBI:456216"/>
        <dbReference type="EC" id="5.6.2.3"/>
    </reaction>
</comment>
<dbReference type="InterPro" id="IPR004504">
    <property type="entry name" value="DNA_repair_RadA"/>
</dbReference>
<dbReference type="InterPro" id="IPR036791">
    <property type="entry name" value="Ribosomal_bL9_C_sf"/>
</dbReference>
<keyword evidence="11 19" id="KW-0067">ATP-binding</keyword>
<dbReference type="InterPro" id="IPR020594">
    <property type="entry name" value="Ribosomal_bL9_bac/chp"/>
</dbReference>
<keyword evidence="12" id="KW-0689">Ribosomal protein</keyword>
<evidence type="ECO:0000313" key="23">
    <source>
        <dbReference type="EMBL" id="CAE7932379.1"/>
    </source>
</evidence>
<accession>A0A813C0V1</accession>
<evidence type="ECO:0000256" key="1">
    <source>
        <dbReference type="ARBA" id="ARBA00008428"/>
    </source>
</evidence>
<dbReference type="NCBIfam" id="TIGR00166">
    <property type="entry name" value="S6"/>
    <property type="match status" value="1"/>
</dbReference>
<dbReference type="InterPro" id="IPR036935">
    <property type="entry name" value="Ribosomal_bL9_N_sf"/>
</dbReference>
<dbReference type="NCBIfam" id="TIGR00665">
    <property type="entry name" value="DnaB"/>
    <property type="match status" value="1"/>
</dbReference>
<evidence type="ECO:0000256" key="3">
    <source>
        <dbReference type="ARBA" id="ARBA00010605"/>
    </source>
</evidence>
<dbReference type="GO" id="GO:0005524">
    <property type="term" value="F:ATP binding"/>
    <property type="evidence" value="ECO:0007669"/>
    <property type="project" value="UniProtKB-UniRule"/>
</dbReference>
<keyword evidence="15" id="KW-0234">DNA repair</keyword>
<dbReference type="InterPro" id="IPR016136">
    <property type="entry name" value="DNA_helicase_N/primase_C"/>
</dbReference>
<keyword evidence="5 19" id="KW-0235">DNA replication</keyword>
<dbReference type="Proteomes" id="UP000601435">
    <property type="component" value="Unassembled WGS sequence"/>
</dbReference>
<evidence type="ECO:0000256" key="20">
    <source>
        <dbReference type="SAM" id="MobiDB-lite"/>
    </source>
</evidence>
<dbReference type="HAMAP" id="MF_01498">
    <property type="entry name" value="RadA_bact"/>
    <property type="match status" value="1"/>
</dbReference>
<dbReference type="EMBL" id="CAJNJA010082362">
    <property type="protein sequence ID" value="CAE7932379.1"/>
    <property type="molecule type" value="Genomic_DNA"/>
</dbReference>
<evidence type="ECO:0000259" key="22">
    <source>
        <dbReference type="PROSITE" id="PS51199"/>
    </source>
</evidence>
<dbReference type="InterPro" id="IPR035980">
    <property type="entry name" value="Ribosomal_bS6_sf"/>
</dbReference>
<evidence type="ECO:0000256" key="18">
    <source>
        <dbReference type="ARBA" id="ARBA00048954"/>
    </source>
</evidence>
<reference evidence="23" key="1">
    <citation type="submission" date="2021-02" db="EMBL/GenBank/DDBJ databases">
        <authorList>
            <person name="Dougan E. K."/>
            <person name="Rhodes N."/>
            <person name="Thang M."/>
            <person name="Chan C."/>
        </authorList>
    </citation>
    <scope>NUCLEOTIDE SEQUENCE</scope>
</reference>
<evidence type="ECO:0000259" key="21">
    <source>
        <dbReference type="PROSITE" id="PS50162"/>
    </source>
</evidence>
<gene>
    <name evidence="23" type="primary">radA</name>
    <name evidence="23" type="ORF">SNEC2469_LOCUS32493</name>
</gene>
<keyword evidence="16" id="KW-0413">Isomerase</keyword>
<sequence length="1165" mass="127681">MRHYEVVFMVHPDQSDQVPGMIERYHAMIERGNGVVHRTEDWGRRQLAFPIAKIHKAHYILMNIEVDQGVYDELMSAFRFNDAVIRSMVIRRNEPQVGNSKIYEEELRDQEKDKERERRREEEYAARAAQNASSEEESGESSDNTEAAAESAADTEEVEEIWMNIILLEPVNNLGELGDEVVVKPGFARNFLIPQGRAVQANKTNRAEFEARRAELESAANEKLGAAQTRGESLKDVVLTMVVKTGEEGRLYGSVGTQDIADALTSDGHEVARAEVRMPEGVIRMTGEYDIALQLHSEVTVDIKVNVAEQSVLGGLMLNNEAWFDLVEIVHAHDFYRTQHQIIFEAMMALANADEPMDAVTVSERLRSQALLEKAGDVTYLAELAEATPGASNVLAYGKIVRERSIMRQLIGAANKIADAAFSPDGRDSNALVEIAEQSVFEIAENRSTEGGPEKVAPLLSRAVEKVEFLYNNKGGTTGVATGFADLDKKTSGLQSSDLVIIAARPSMGKTAFAVNMVEHAVMSGEAVLVFSMEMPSEQIVMRMLSSLGRIDQTRLRDGSLQDDDWARFTGAVSQLRDKKLYVDDTPALTPGDVRSRARRVAREAGGLGLIAVDYLQLMRTADKSESRAGEISEISRSLKALAKEMRCPVIALSQLNRALEARPDKRPMMSDLRESGAIEQDADVILFIYRDEVYNEDTEDKGVAEIIIGKQRNGPIGKVRLSWIGNLTKFENLGQCNACNEWNTLSRVNISPIKESRVGFAGAAAQIQKLNEVKAQEAERLTTTFGELDRVLGGGLVPGSVVLIGGDPGAGKSTLLLQVCTKMAQSRGVLYVTGEESLQQLAMRAKRLELPMDGLDVASETRAEVIASHITQRKPDVVVLDSVQVLQMDALDATPGSVTQVRETAAFFTRLAKQTDTVIILVGHITKEGGLAGPKVLEHMIDCFMMLDSPAGSRYRTLRGHKNRFGAINELGVFAMTDLGMKEVANPSAIFLQRGEVDSPGSVATVTWEGTRPLLVEIQALVDEVAGGYAKRVAVGLDQQRLAMHLAVMHRHCGITLADQDVFANVVGGVRITETGADLALLLAVLSSFRDRVLPRDLIVFGELGLTGELRPVANGQERLREAAKHGFKRAIVPFANRPKENLPNMAVHGVQSLSSALEVLTNL</sequence>
<dbReference type="CDD" id="cd00984">
    <property type="entry name" value="DnaB_C"/>
    <property type="match status" value="1"/>
</dbReference>
<dbReference type="GO" id="GO:0003684">
    <property type="term" value="F:damaged DNA binding"/>
    <property type="evidence" value="ECO:0007669"/>
    <property type="project" value="InterPro"/>
</dbReference>
<evidence type="ECO:0000256" key="8">
    <source>
        <dbReference type="ARBA" id="ARBA00022763"/>
    </source>
</evidence>
<dbReference type="InterPro" id="IPR020588">
    <property type="entry name" value="RecA_ATP-bd"/>
</dbReference>
<dbReference type="HAMAP" id="MF_00360">
    <property type="entry name" value="Ribosomal_bS6"/>
    <property type="match status" value="1"/>
</dbReference>
<dbReference type="GO" id="GO:0006412">
    <property type="term" value="P:translation"/>
    <property type="evidence" value="ECO:0007669"/>
    <property type="project" value="InterPro"/>
</dbReference>
<dbReference type="GO" id="GO:0005829">
    <property type="term" value="C:cytosol"/>
    <property type="evidence" value="ECO:0007669"/>
    <property type="project" value="TreeGrafter"/>
</dbReference>
<dbReference type="NCBIfam" id="TIGR00416">
    <property type="entry name" value="sms"/>
    <property type="match status" value="1"/>
</dbReference>
<dbReference type="GO" id="GO:0006269">
    <property type="term" value="P:DNA replication, synthesis of primer"/>
    <property type="evidence" value="ECO:0007669"/>
    <property type="project" value="UniProtKB-UniRule"/>
</dbReference>
<keyword evidence="17" id="KW-0687">Ribonucleoprotein</keyword>
<dbReference type="GO" id="GO:0140664">
    <property type="term" value="F:ATP-dependent DNA damage sensor activity"/>
    <property type="evidence" value="ECO:0007669"/>
    <property type="project" value="InterPro"/>
</dbReference>
<dbReference type="SUPFAM" id="SSF48024">
    <property type="entry name" value="N-terminal domain of DnaB helicase"/>
    <property type="match status" value="1"/>
</dbReference>
<dbReference type="GO" id="GO:0005840">
    <property type="term" value="C:ribosome"/>
    <property type="evidence" value="ECO:0007669"/>
    <property type="project" value="UniProtKB-KW"/>
</dbReference>
<dbReference type="Gene3D" id="3.40.50.300">
    <property type="entry name" value="P-loop containing nucleotide triphosphate hydrolases"/>
    <property type="match status" value="2"/>
</dbReference>
<dbReference type="Gene3D" id="1.10.860.10">
    <property type="entry name" value="DNAb Helicase, Chain A"/>
    <property type="match status" value="1"/>
</dbReference>
<evidence type="ECO:0000256" key="2">
    <source>
        <dbReference type="ARBA" id="ARBA00009512"/>
    </source>
</evidence>
<comment type="similarity">
    <text evidence="2">Belongs to the bacterial ribosomal protein bS6 family.</text>
</comment>
<evidence type="ECO:0000256" key="10">
    <source>
        <dbReference type="ARBA" id="ARBA00022806"/>
    </source>
</evidence>
<dbReference type="Gene3D" id="3.10.430.100">
    <property type="entry name" value="Ribosomal protein L9, C-terminal domain"/>
    <property type="match status" value="1"/>
</dbReference>
<dbReference type="GO" id="GO:0019843">
    <property type="term" value="F:rRNA binding"/>
    <property type="evidence" value="ECO:0007669"/>
    <property type="project" value="UniProtKB-KW"/>
</dbReference>
<proteinExistence type="inferred from homology"/>
<dbReference type="AlphaFoldDB" id="A0A813C0V1"/>
<keyword evidence="8" id="KW-0227">DNA damage</keyword>
<evidence type="ECO:0000313" key="24">
    <source>
        <dbReference type="Proteomes" id="UP000601435"/>
    </source>
</evidence>
<dbReference type="SUPFAM" id="SSF55653">
    <property type="entry name" value="Ribosomal protein L9 C-domain"/>
    <property type="match status" value="1"/>
</dbReference>
<protein>
    <recommendedName>
        <fullName evidence="19">Replicative DNA helicase</fullName>
        <ecNumber evidence="19">5.6.2.3</ecNumber>
    </recommendedName>
</protein>
<evidence type="ECO:0000256" key="17">
    <source>
        <dbReference type="ARBA" id="ARBA00023274"/>
    </source>
</evidence>
<dbReference type="NCBIfam" id="NF004384">
    <property type="entry name" value="PRK05748.1"/>
    <property type="match status" value="1"/>
</dbReference>
<evidence type="ECO:0000256" key="14">
    <source>
        <dbReference type="ARBA" id="ARBA00023125"/>
    </source>
</evidence>
<dbReference type="PROSITE" id="PS00651">
    <property type="entry name" value="RIBOSOMAL_L9"/>
    <property type="match status" value="1"/>
</dbReference>
<dbReference type="PANTHER" id="PTHR30153:SF2">
    <property type="entry name" value="REPLICATIVE DNA HELICASE"/>
    <property type="match status" value="1"/>
</dbReference>
<dbReference type="FunFam" id="3.40.50.300:FF:000050">
    <property type="entry name" value="DNA repair protein RadA"/>
    <property type="match status" value="1"/>
</dbReference>
<evidence type="ECO:0000256" key="19">
    <source>
        <dbReference type="RuleBase" id="RU362085"/>
    </source>
</evidence>
<evidence type="ECO:0000256" key="5">
    <source>
        <dbReference type="ARBA" id="ARBA00022705"/>
    </source>
</evidence>
<dbReference type="Gene3D" id="3.30.70.60">
    <property type="match status" value="1"/>
</dbReference>
<dbReference type="InterPro" id="IPR009027">
    <property type="entry name" value="Ribosomal_bL9/RNase_H1_N"/>
</dbReference>
<dbReference type="Pfam" id="PF00772">
    <property type="entry name" value="DnaB"/>
    <property type="match status" value="1"/>
</dbReference>
<dbReference type="GO" id="GO:0016787">
    <property type="term" value="F:hydrolase activity"/>
    <property type="evidence" value="ECO:0007669"/>
    <property type="project" value="UniProtKB-KW"/>
</dbReference>
<dbReference type="SUPFAM" id="SSF52540">
    <property type="entry name" value="P-loop containing nucleoside triphosphate hydrolases"/>
    <property type="match status" value="2"/>
</dbReference>
<evidence type="ECO:0000256" key="4">
    <source>
        <dbReference type="ARBA" id="ARBA00022515"/>
    </source>
</evidence>
<dbReference type="Pfam" id="PF13481">
    <property type="entry name" value="AAA_25"/>
    <property type="match status" value="1"/>
</dbReference>
<dbReference type="EC" id="5.6.2.3" evidence="19"/>
<feature type="domain" description="SF4 helicase" evidence="22">
    <location>
        <begin position="473"/>
        <end position="738"/>
    </location>
</feature>
<dbReference type="Gene3D" id="3.30.230.10">
    <property type="match status" value="1"/>
</dbReference>
<evidence type="ECO:0000256" key="15">
    <source>
        <dbReference type="ARBA" id="ARBA00023204"/>
    </source>
</evidence>
<feature type="region of interest" description="Disordered" evidence="20">
    <location>
        <begin position="101"/>
        <end position="154"/>
    </location>
</feature>
<dbReference type="InterPro" id="IPR014721">
    <property type="entry name" value="Ribsml_uS5_D2-typ_fold_subgr"/>
</dbReference>
<keyword evidence="9 19" id="KW-0378">Hydrolase</keyword>
<dbReference type="GO" id="GO:1990904">
    <property type="term" value="C:ribonucleoprotein complex"/>
    <property type="evidence" value="ECO:0007669"/>
    <property type="project" value="UniProtKB-KW"/>
</dbReference>
<comment type="similarity">
    <text evidence="3">Belongs to the bacterial ribosomal protein bL9 family.</text>
</comment>
<dbReference type="GO" id="GO:0042802">
    <property type="term" value="F:identical protein binding"/>
    <property type="evidence" value="ECO:0007669"/>
    <property type="project" value="UniProtKB-ARBA"/>
</dbReference>
<comment type="similarity">
    <text evidence="1 19">Belongs to the helicase family. DnaB subfamily.</text>
</comment>
<evidence type="ECO:0000256" key="16">
    <source>
        <dbReference type="ARBA" id="ARBA00023235"/>
    </source>
</evidence>
<dbReference type="PANTHER" id="PTHR30153">
    <property type="entry name" value="REPLICATIVE DNA HELICASE DNAB"/>
    <property type="match status" value="1"/>
</dbReference>
<dbReference type="InterPro" id="IPR007693">
    <property type="entry name" value="DNA_helicase_DnaB-like_N"/>
</dbReference>
<dbReference type="InterPro" id="IPR020814">
    <property type="entry name" value="Ribosomal_S6_plastid/chlpt"/>
</dbReference>
<evidence type="ECO:0000256" key="6">
    <source>
        <dbReference type="ARBA" id="ARBA00022723"/>
    </source>
</evidence>
<dbReference type="Pfam" id="PF13541">
    <property type="entry name" value="ChlI"/>
    <property type="match status" value="1"/>
</dbReference>
<dbReference type="Gene3D" id="3.40.5.10">
    <property type="entry name" value="Ribosomal protein L9, N-terminal domain"/>
    <property type="match status" value="1"/>
</dbReference>
<dbReference type="SUPFAM" id="SSF54211">
    <property type="entry name" value="Ribosomal protein S5 domain 2-like"/>
    <property type="match status" value="1"/>
</dbReference>
<dbReference type="GO" id="GO:0046872">
    <property type="term" value="F:metal ion binding"/>
    <property type="evidence" value="ECO:0007669"/>
    <property type="project" value="UniProtKB-KW"/>
</dbReference>
<dbReference type="PROSITE" id="PS50162">
    <property type="entry name" value="RECA_2"/>
    <property type="match status" value="1"/>
</dbReference>
<dbReference type="InterPro" id="IPR003593">
    <property type="entry name" value="AAA+_ATPase"/>
</dbReference>
<dbReference type="NCBIfam" id="TIGR00158">
    <property type="entry name" value="L9"/>
    <property type="match status" value="1"/>
</dbReference>
<dbReference type="Pfam" id="PF01250">
    <property type="entry name" value="Ribosomal_S6"/>
    <property type="match status" value="1"/>
</dbReference>
<evidence type="ECO:0000256" key="9">
    <source>
        <dbReference type="ARBA" id="ARBA00022801"/>
    </source>
</evidence>
<dbReference type="InterPro" id="IPR036185">
    <property type="entry name" value="DNA_heli_DnaB-like_N_sf"/>
</dbReference>
<dbReference type="HAMAP" id="MF_00503">
    <property type="entry name" value="Ribosomal_bL9"/>
    <property type="match status" value="1"/>
</dbReference>
<keyword evidence="6" id="KW-0479">Metal-binding</keyword>
<feature type="domain" description="RecA family profile 1" evidence="21">
    <location>
        <begin position="778"/>
        <end position="926"/>
    </location>
</feature>
<organism evidence="23 24">
    <name type="scientific">Symbiodinium necroappetens</name>
    <dbReference type="NCBI Taxonomy" id="1628268"/>
    <lineage>
        <taxon>Eukaryota</taxon>
        <taxon>Sar</taxon>
        <taxon>Alveolata</taxon>
        <taxon>Dinophyceae</taxon>
        <taxon>Suessiales</taxon>
        <taxon>Symbiodiniaceae</taxon>
        <taxon>Symbiodinium</taxon>
    </lineage>
</organism>
<comment type="caution">
    <text evidence="23">The sequence shown here is derived from an EMBL/GenBank/DDBJ whole genome shotgun (WGS) entry which is preliminary data.</text>
</comment>
<dbReference type="InterPro" id="IPR020070">
    <property type="entry name" value="Ribosomal_bL9_N"/>
</dbReference>
<dbReference type="SUPFAM" id="SSF55658">
    <property type="entry name" value="L9 N-domain-like"/>
    <property type="match status" value="1"/>
</dbReference>
<keyword evidence="10 19" id="KW-0347">Helicase</keyword>
<dbReference type="SMART" id="SM00382">
    <property type="entry name" value="AAA"/>
    <property type="match status" value="2"/>
</dbReference>
<dbReference type="SUPFAM" id="SSF54995">
    <property type="entry name" value="Ribosomal protein S6"/>
    <property type="match status" value="1"/>
</dbReference>
<evidence type="ECO:0000256" key="12">
    <source>
        <dbReference type="ARBA" id="ARBA00022980"/>
    </source>
</evidence>
<keyword evidence="14 19" id="KW-0238">DNA-binding</keyword>
<dbReference type="OrthoDB" id="448835at2759"/>
<dbReference type="InterPro" id="IPR007692">
    <property type="entry name" value="DNA_helicase_DnaB"/>
</dbReference>
<dbReference type="CDD" id="cd00473">
    <property type="entry name" value="bS6"/>
    <property type="match status" value="1"/>
</dbReference>
<keyword evidence="13" id="KW-0346">Stress response</keyword>
<comment type="function">
    <text evidence="19">The main replicative DNA helicase, it participates in initiation and elongation during chromosome replication. Travels ahead of the DNA replisome, separating dsDNA into templates for DNA synthesis. A processive ATP-dependent 5'-3' DNA helicase it has DNA-dependent ATPase activity.</text>
</comment>
<dbReference type="InterPro" id="IPR027417">
    <property type="entry name" value="P-loop_NTPase"/>
</dbReference>
<feature type="compositionally biased region" description="Low complexity" evidence="20">
    <location>
        <begin position="141"/>
        <end position="152"/>
    </location>
</feature>
<dbReference type="PRINTS" id="PR01874">
    <property type="entry name" value="DNAREPAIRADA"/>
</dbReference>
<dbReference type="InterPro" id="IPR014717">
    <property type="entry name" value="Transl_elong_EF1B/ribsomal_bS6"/>
</dbReference>
<dbReference type="Pfam" id="PF01281">
    <property type="entry name" value="Ribosomal_L9_N"/>
    <property type="match status" value="1"/>
</dbReference>
<dbReference type="PROSITE" id="PS51199">
    <property type="entry name" value="SF4_HELICASE"/>
    <property type="match status" value="1"/>
</dbReference>
<dbReference type="FunFam" id="1.10.860.10:FF:000001">
    <property type="entry name" value="Replicative DNA helicase"/>
    <property type="match status" value="1"/>
</dbReference>
<keyword evidence="4 19" id="KW-0639">Primosome</keyword>
<dbReference type="GO" id="GO:0043139">
    <property type="term" value="F:5'-3' DNA helicase activity"/>
    <property type="evidence" value="ECO:0007669"/>
    <property type="project" value="UniProtKB-EC"/>
</dbReference>
<name>A0A813C0V1_9DINO</name>
<dbReference type="InterPro" id="IPR007694">
    <property type="entry name" value="DNA_helicase_DnaB-like_C"/>
</dbReference>
<keyword evidence="24" id="KW-1185">Reference proteome</keyword>
<dbReference type="InterPro" id="IPR020568">
    <property type="entry name" value="Ribosomal_Su5_D2-typ_SF"/>
</dbReference>
<evidence type="ECO:0000256" key="13">
    <source>
        <dbReference type="ARBA" id="ARBA00023016"/>
    </source>
</evidence>
<dbReference type="Pfam" id="PF03796">
    <property type="entry name" value="DnaB_C"/>
    <property type="match status" value="1"/>
</dbReference>
<dbReference type="InterPro" id="IPR000529">
    <property type="entry name" value="Ribosomal_bS6"/>
</dbReference>
<evidence type="ECO:0000256" key="11">
    <source>
        <dbReference type="ARBA" id="ARBA00022840"/>
    </source>
</evidence>
<feature type="compositionally biased region" description="Basic and acidic residues" evidence="20">
    <location>
        <begin position="102"/>
        <end position="125"/>
    </location>
</feature>